<dbReference type="AlphaFoldDB" id="A0A822Z2X0"/>
<dbReference type="InterPro" id="IPR006566">
    <property type="entry name" value="FBD"/>
</dbReference>
<gene>
    <name evidence="2" type="ORF">HUJ06_013695</name>
</gene>
<comment type="caution">
    <text evidence="2">The sequence shown here is derived from an EMBL/GenBank/DDBJ whole genome shotgun (WGS) entry which is preliminary data.</text>
</comment>
<reference evidence="2 3" key="1">
    <citation type="journal article" date="2020" name="Mol. Biol. Evol.">
        <title>Distinct Expression and Methylation Patterns for Genes with Different Fates following a Single Whole-Genome Duplication in Flowering Plants.</title>
        <authorList>
            <person name="Shi T."/>
            <person name="Rahmani R.S."/>
            <person name="Gugger P.F."/>
            <person name="Wang M."/>
            <person name="Li H."/>
            <person name="Zhang Y."/>
            <person name="Li Z."/>
            <person name="Wang Q."/>
            <person name="Van de Peer Y."/>
            <person name="Marchal K."/>
            <person name="Chen J."/>
        </authorList>
    </citation>
    <scope>NUCLEOTIDE SEQUENCE [LARGE SCALE GENOMIC DNA]</scope>
    <source>
        <tissue evidence="2">Leaf</tissue>
    </source>
</reference>
<dbReference type="InterPro" id="IPR053772">
    <property type="entry name" value="At1g61320/At1g61330-like"/>
</dbReference>
<keyword evidence="3" id="KW-1185">Reference proteome</keyword>
<dbReference type="InterPro" id="IPR055357">
    <property type="entry name" value="LRR_At1g61320_AtMIF1"/>
</dbReference>
<sequence length="187" mass="21276">MLVSIVKVLAEQSVLSLVAPLNYLKHLTVKTWLEDVELFGLACFLRSSPNLESLFIYIDDPGDLDSTDIADLFVLDEGKFWESQPLQFYDLLNSLKKVKIKGFEAQGNEIEFIKFLLKNAMVLEELVISTADLNSRYASVIMFGHTEQLMLLQEQQKDIQNLLAFPRASPIAKIYSLQNFGNVDVHF</sequence>
<dbReference type="SMART" id="SM00579">
    <property type="entry name" value="FBD"/>
    <property type="match status" value="1"/>
</dbReference>
<evidence type="ECO:0000259" key="1">
    <source>
        <dbReference type="SMART" id="SM00579"/>
    </source>
</evidence>
<dbReference type="Pfam" id="PF23622">
    <property type="entry name" value="LRR_At1g61320_AtMIF1"/>
    <property type="match status" value="1"/>
</dbReference>
<accession>A0A822Z2X0</accession>
<dbReference type="Proteomes" id="UP000607653">
    <property type="component" value="Unassembled WGS sequence"/>
</dbReference>
<evidence type="ECO:0000313" key="2">
    <source>
        <dbReference type="EMBL" id="DAD39372.1"/>
    </source>
</evidence>
<name>A0A822Z2X0_NELNU</name>
<proteinExistence type="predicted"/>
<evidence type="ECO:0000313" key="3">
    <source>
        <dbReference type="Proteomes" id="UP000607653"/>
    </source>
</evidence>
<dbReference type="EMBL" id="DUZY01000005">
    <property type="protein sequence ID" value="DAD39372.1"/>
    <property type="molecule type" value="Genomic_DNA"/>
</dbReference>
<dbReference type="PANTHER" id="PTHR34145:SF28">
    <property type="entry name" value="F-BOX DOMAIN-CONTAINING PROTEIN"/>
    <property type="match status" value="1"/>
</dbReference>
<protein>
    <recommendedName>
        <fullName evidence="1">FBD domain-containing protein</fullName>
    </recommendedName>
</protein>
<dbReference type="PANTHER" id="PTHR34145">
    <property type="entry name" value="OS02G0105600 PROTEIN"/>
    <property type="match status" value="1"/>
</dbReference>
<feature type="domain" description="FBD" evidence="1">
    <location>
        <begin position="89"/>
        <end position="177"/>
    </location>
</feature>
<organism evidence="2 3">
    <name type="scientific">Nelumbo nucifera</name>
    <name type="common">Sacred lotus</name>
    <dbReference type="NCBI Taxonomy" id="4432"/>
    <lineage>
        <taxon>Eukaryota</taxon>
        <taxon>Viridiplantae</taxon>
        <taxon>Streptophyta</taxon>
        <taxon>Embryophyta</taxon>
        <taxon>Tracheophyta</taxon>
        <taxon>Spermatophyta</taxon>
        <taxon>Magnoliopsida</taxon>
        <taxon>Proteales</taxon>
        <taxon>Nelumbonaceae</taxon>
        <taxon>Nelumbo</taxon>
    </lineage>
</organism>